<feature type="compositionally biased region" description="Low complexity" evidence="1">
    <location>
        <begin position="184"/>
        <end position="196"/>
    </location>
</feature>
<evidence type="ECO:0000313" key="2">
    <source>
        <dbReference type="EMBL" id="CUC09569.1"/>
    </source>
</evidence>
<dbReference type="EMBL" id="CDMZ01001105">
    <property type="protein sequence ID" value="CUC09569.1"/>
    <property type="molecule type" value="Genomic_DNA"/>
</dbReference>
<feature type="compositionally biased region" description="Polar residues" evidence="1">
    <location>
        <begin position="94"/>
        <end position="106"/>
    </location>
</feature>
<reference evidence="2" key="1">
    <citation type="submission" date="2014-11" db="EMBL/GenBank/DDBJ databases">
        <title>Molecular phylogeny of cliff fern family Woodsiaceae with morphological implications.</title>
        <authorList>
            <person name="Shao Y.-Z."/>
            <person name="Wei R."/>
            <person name="Zhang X.-C."/>
        </authorList>
    </citation>
    <scope>NUCLEOTIDE SEQUENCE</scope>
</reference>
<name>A0A0K6S7C6_9ALVE</name>
<feature type="compositionally biased region" description="Basic and acidic residues" evidence="1">
    <location>
        <begin position="221"/>
        <end position="234"/>
    </location>
</feature>
<organism evidence="2">
    <name type="scientific">Chromera velia CCMP2878</name>
    <dbReference type="NCBI Taxonomy" id="1169474"/>
    <lineage>
        <taxon>Eukaryota</taxon>
        <taxon>Sar</taxon>
        <taxon>Alveolata</taxon>
        <taxon>Colpodellida</taxon>
        <taxon>Chromeraceae</taxon>
        <taxon>Chromera</taxon>
    </lineage>
</organism>
<protein>
    <submittedName>
        <fullName evidence="2">Uncharacterized protein</fullName>
    </submittedName>
</protein>
<dbReference type="AlphaFoldDB" id="A0A0K6S7C6"/>
<evidence type="ECO:0000256" key="1">
    <source>
        <dbReference type="SAM" id="MobiDB-lite"/>
    </source>
</evidence>
<gene>
    <name evidence="2" type="ORF">Cvel_21378.t1.CR1</name>
</gene>
<feature type="region of interest" description="Disordered" evidence="1">
    <location>
        <begin position="184"/>
        <end position="234"/>
    </location>
</feature>
<sequence length="234" mass="24751">MSGECRYTRKWMDAEPGEEGSRPEDIQGARPGSHRAVRLRSDGRTKPESHDPSMSPSGQVRLRPRVVLTPKRRNRDIQAEGGGSPSRIGGLLQDDSQSNRLDTSWTRGGKDNDAGRVAHYSLSNLNPETKSPPNPSTAEALSDDCSMEITGVASQDSTEEFVEGGAAEVEIQREGVVAAVVAAESAASGRAPSGARGQNGQGQSSPAGGSTPYRATPRGFECFRGDRMGQGDVG</sequence>
<accession>A0A0K6S7C6</accession>
<feature type="region of interest" description="Disordered" evidence="1">
    <location>
        <begin position="1"/>
        <end position="143"/>
    </location>
</feature>
<feature type="compositionally biased region" description="Basic and acidic residues" evidence="1">
    <location>
        <begin position="1"/>
        <end position="27"/>
    </location>
</feature>
<dbReference type="VEuPathDB" id="CryptoDB:Cvel_21378"/>
<proteinExistence type="predicted"/>
<feature type="compositionally biased region" description="Basic and acidic residues" evidence="1">
    <location>
        <begin position="39"/>
        <end position="51"/>
    </location>
</feature>
<dbReference type="PhylomeDB" id="A0A0K6S7C6"/>